<evidence type="ECO:0000313" key="3">
    <source>
        <dbReference type="Proteomes" id="UP000572635"/>
    </source>
</evidence>
<dbReference type="PANTHER" id="PTHR22642">
    <property type="entry name" value="IMIDAZOLONEPROPIONASE"/>
    <property type="match status" value="1"/>
</dbReference>
<organism evidence="2 3">
    <name type="scientific">Nocardiopsis composta</name>
    <dbReference type="NCBI Taxonomy" id="157465"/>
    <lineage>
        <taxon>Bacteria</taxon>
        <taxon>Bacillati</taxon>
        <taxon>Actinomycetota</taxon>
        <taxon>Actinomycetes</taxon>
        <taxon>Streptosporangiales</taxon>
        <taxon>Nocardiopsidaceae</taxon>
        <taxon>Nocardiopsis</taxon>
    </lineage>
</organism>
<dbReference type="InterPro" id="IPR032466">
    <property type="entry name" value="Metal_Hydrolase"/>
</dbReference>
<dbReference type="InterPro" id="IPR013108">
    <property type="entry name" value="Amidohydro_3"/>
</dbReference>
<feature type="domain" description="Amidohydrolase 3" evidence="1">
    <location>
        <begin position="52"/>
        <end position="531"/>
    </location>
</feature>
<keyword evidence="3" id="KW-1185">Reference proteome</keyword>
<dbReference type="AlphaFoldDB" id="A0A7W8QJY5"/>
<dbReference type="Gene3D" id="3.20.20.140">
    <property type="entry name" value="Metal-dependent hydrolases"/>
    <property type="match status" value="1"/>
</dbReference>
<comment type="caution">
    <text evidence="2">The sequence shown here is derived from an EMBL/GenBank/DDBJ whole genome shotgun (WGS) entry which is preliminary data.</text>
</comment>
<protein>
    <recommendedName>
        <fullName evidence="1">Amidohydrolase 3 domain-containing protein</fullName>
    </recommendedName>
</protein>
<dbReference type="GO" id="GO:0016810">
    <property type="term" value="F:hydrolase activity, acting on carbon-nitrogen (but not peptide) bonds"/>
    <property type="evidence" value="ECO:0007669"/>
    <property type="project" value="InterPro"/>
</dbReference>
<dbReference type="Gene3D" id="3.10.310.70">
    <property type="match status" value="1"/>
</dbReference>
<accession>A0A7W8QJY5</accession>
<dbReference type="PANTHER" id="PTHR22642:SF2">
    <property type="entry name" value="PROTEIN LONG AFTER FAR-RED 3"/>
    <property type="match status" value="1"/>
</dbReference>
<evidence type="ECO:0000313" key="2">
    <source>
        <dbReference type="EMBL" id="MBB5431160.1"/>
    </source>
</evidence>
<dbReference type="SUPFAM" id="SSF51556">
    <property type="entry name" value="Metallo-dependent hydrolases"/>
    <property type="match status" value="1"/>
</dbReference>
<proteinExistence type="predicted"/>
<dbReference type="CDD" id="cd01300">
    <property type="entry name" value="YtcJ_like"/>
    <property type="match status" value="1"/>
</dbReference>
<dbReference type="Gene3D" id="2.30.40.10">
    <property type="entry name" value="Urease, subunit C, domain 1"/>
    <property type="match status" value="1"/>
</dbReference>
<name>A0A7W8QJY5_9ACTN</name>
<evidence type="ECO:0000259" key="1">
    <source>
        <dbReference type="Pfam" id="PF07969"/>
    </source>
</evidence>
<sequence length="537" mass="56186">MRTDLILLSARLLDPGTGRFLPHTALAAADGRITDLGDDRRIRALAGPATTVIDMKGAVVTPGLVDGHSHPFSGAEGTRGVDLSGCTDLESVRAALAAGIRDLAPGAWLRGWGLDPNAFGDQPVGADAIGPVLDGVPAALHLFDMHSMLASRRALELAGVDGPRDFAQAAEVVCGDDGRPTGLLLEEAAGALVEAAAPAPTPAELRAQTAAVLQGMAAAGMTGAHVMDGEGLEVYAGLEAEGALTQRLRIAPWCRPGDGPGALRRLVGEQSRGGRLWRVAGVKLFMDGTIDNGTAWLEIPDSRGESTRPFWPDPAAYTRAVTELHRAGVPTATHAIGDAAVRHALDSVAEAQAGAGAGPRHRIEHIESIPDDALPRFAELGVTASMQPTHCCEFTRADHTDNWSRRLGEERAGRAWRCRDLWEAGATVVLGSDWPIAPYPPLEVMAGARHRRPADLALPPHGAEQALTPLQALQGMTVNAAAAAGEERVAGRIAVGHRADLTAFAEDPLETADTELAGLPVLLTVLDGRPTHRDPAL</sequence>
<dbReference type="Pfam" id="PF07969">
    <property type="entry name" value="Amidohydro_3"/>
    <property type="match status" value="1"/>
</dbReference>
<dbReference type="SUPFAM" id="SSF51338">
    <property type="entry name" value="Composite domain of metallo-dependent hydrolases"/>
    <property type="match status" value="1"/>
</dbReference>
<dbReference type="RefSeq" id="WP_184390339.1">
    <property type="nucleotide sequence ID" value="NZ_BAAAJD010000015.1"/>
</dbReference>
<reference evidence="2 3" key="1">
    <citation type="submission" date="2020-08" db="EMBL/GenBank/DDBJ databases">
        <title>Sequencing the genomes of 1000 actinobacteria strains.</title>
        <authorList>
            <person name="Klenk H.-P."/>
        </authorList>
    </citation>
    <scope>NUCLEOTIDE SEQUENCE [LARGE SCALE GENOMIC DNA]</scope>
    <source>
        <strain evidence="2 3">DSM 44551</strain>
    </source>
</reference>
<dbReference type="EMBL" id="JACHDB010000001">
    <property type="protein sequence ID" value="MBB5431160.1"/>
    <property type="molecule type" value="Genomic_DNA"/>
</dbReference>
<dbReference type="InterPro" id="IPR011059">
    <property type="entry name" value="Metal-dep_hydrolase_composite"/>
</dbReference>
<gene>
    <name evidence="2" type="ORF">HDA36_001244</name>
</gene>
<dbReference type="InterPro" id="IPR033932">
    <property type="entry name" value="YtcJ-like"/>
</dbReference>
<dbReference type="Proteomes" id="UP000572635">
    <property type="component" value="Unassembled WGS sequence"/>
</dbReference>